<dbReference type="Proteomes" id="UP001187192">
    <property type="component" value="Unassembled WGS sequence"/>
</dbReference>
<evidence type="ECO:0000313" key="2">
    <source>
        <dbReference type="EMBL" id="GMN60673.1"/>
    </source>
</evidence>
<keyword evidence="1" id="KW-1133">Transmembrane helix</keyword>
<proteinExistence type="predicted"/>
<sequence>MGAQHQVFEAKGGFKTTNDKIITRTFQTREREEAERETWREKRGEEWIKGGKREEAELKDRRDTRSAAAMFISEFLQFNSSILFCPNLLLLLLVLLVPL</sequence>
<evidence type="ECO:0000313" key="3">
    <source>
        <dbReference type="Proteomes" id="UP001187192"/>
    </source>
</evidence>
<dbReference type="EMBL" id="BTGU01000101">
    <property type="protein sequence ID" value="GMN60673.1"/>
    <property type="molecule type" value="Genomic_DNA"/>
</dbReference>
<dbReference type="AlphaFoldDB" id="A0AA88DSF6"/>
<keyword evidence="1" id="KW-0812">Transmembrane</keyword>
<name>A0AA88DSF6_FICCA</name>
<organism evidence="2 3">
    <name type="scientific">Ficus carica</name>
    <name type="common">Common fig</name>
    <dbReference type="NCBI Taxonomy" id="3494"/>
    <lineage>
        <taxon>Eukaryota</taxon>
        <taxon>Viridiplantae</taxon>
        <taxon>Streptophyta</taxon>
        <taxon>Embryophyta</taxon>
        <taxon>Tracheophyta</taxon>
        <taxon>Spermatophyta</taxon>
        <taxon>Magnoliopsida</taxon>
        <taxon>eudicotyledons</taxon>
        <taxon>Gunneridae</taxon>
        <taxon>Pentapetalae</taxon>
        <taxon>rosids</taxon>
        <taxon>fabids</taxon>
        <taxon>Rosales</taxon>
        <taxon>Moraceae</taxon>
        <taxon>Ficeae</taxon>
        <taxon>Ficus</taxon>
    </lineage>
</organism>
<feature type="transmembrane region" description="Helical" evidence="1">
    <location>
        <begin position="75"/>
        <end position="97"/>
    </location>
</feature>
<reference evidence="2" key="1">
    <citation type="submission" date="2023-07" db="EMBL/GenBank/DDBJ databases">
        <title>draft genome sequence of fig (Ficus carica).</title>
        <authorList>
            <person name="Takahashi T."/>
            <person name="Nishimura K."/>
        </authorList>
    </citation>
    <scope>NUCLEOTIDE SEQUENCE</scope>
</reference>
<evidence type="ECO:0000256" key="1">
    <source>
        <dbReference type="SAM" id="Phobius"/>
    </source>
</evidence>
<protein>
    <submittedName>
        <fullName evidence="2">Uncharacterized protein</fullName>
    </submittedName>
</protein>
<comment type="caution">
    <text evidence="2">The sequence shown here is derived from an EMBL/GenBank/DDBJ whole genome shotgun (WGS) entry which is preliminary data.</text>
</comment>
<accession>A0AA88DSF6</accession>
<keyword evidence="1" id="KW-0472">Membrane</keyword>
<keyword evidence="3" id="KW-1185">Reference proteome</keyword>
<gene>
    <name evidence="2" type="ORF">TIFTF001_029765</name>
</gene>